<organism evidence="6">
    <name type="scientific">Caulobacter sp. (strain K31)</name>
    <dbReference type="NCBI Taxonomy" id="366602"/>
    <lineage>
        <taxon>Bacteria</taxon>
        <taxon>Pseudomonadati</taxon>
        <taxon>Pseudomonadota</taxon>
        <taxon>Alphaproteobacteria</taxon>
        <taxon>Caulobacterales</taxon>
        <taxon>Caulobacteraceae</taxon>
        <taxon>Caulobacter</taxon>
    </lineage>
</organism>
<keyword evidence="4 5" id="KW-0472">Membrane</keyword>
<dbReference type="EMBL" id="CP000927">
    <property type="protein sequence ID" value="ABZ73979.1"/>
    <property type="molecule type" value="Genomic_DNA"/>
</dbReference>
<dbReference type="PANTHER" id="PTHR36917:SF1">
    <property type="entry name" value="INNER MEMBRANE-SPANNING PROTEIN YCIB"/>
    <property type="match status" value="1"/>
</dbReference>
<dbReference type="InterPro" id="IPR006008">
    <property type="entry name" value="YciB"/>
</dbReference>
<protein>
    <recommendedName>
        <fullName evidence="5">Inner membrane-spanning protein YciB</fullName>
    </recommendedName>
</protein>
<feature type="transmembrane region" description="Helical" evidence="5">
    <location>
        <begin position="76"/>
        <end position="95"/>
    </location>
</feature>
<dbReference type="STRING" id="366602.Caul_4859"/>
<evidence type="ECO:0000256" key="1">
    <source>
        <dbReference type="ARBA" id="ARBA00022475"/>
    </source>
</evidence>
<dbReference type="GO" id="GO:0005886">
    <property type="term" value="C:plasma membrane"/>
    <property type="evidence" value="ECO:0007669"/>
    <property type="project" value="UniProtKB-SubCell"/>
</dbReference>
<dbReference type="KEGG" id="cak:Caul_4859"/>
<comment type="function">
    <text evidence="5">Plays a role in cell envelope biogenesis, maintenance of cell envelope integrity and membrane homeostasis.</text>
</comment>
<dbReference type="HAMAP" id="MF_00189">
    <property type="entry name" value="YciB"/>
    <property type="match status" value="1"/>
</dbReference>
<evidence type="ECO:0000313" key="6">
    <source>
        <dbReference type="EMBL" id="ABZ73979.1"/>
    </source>
</evidence>
<proteinExistence type="inferred from homology"/>
<evidence type="ECO:0000256" key="5">
    <source>
        <dbReference type="HAMAP-Rule" id="MF_00189"/>
    </source>
</evidence>
<name>B0T533_CAUSK</name>
<comment type="subcellular location">
    <subcellularLocation>
        <location evidence="5">Cell inner membrane</location>
        <topology evidence="5">Multi-pass membrane protein</topology>
    </subcellularLocation>
</comment>
<dbReference type="Pfam" id="PF04279">
    <property type="entry name" value="IspA"/>
    <property type="match status" value="1"/>
</dbReference>
<evidence type="ECO:0000256" key="4">
    <source>
        <dbReference type="ARBA" id="ARBA00023136"/>
    </source>
</evidence>
<dbReference type="eggNOG" id="COG2917">
    <property type="taxonomic scope" value="Bacteria"/>
</dbReference>
<keyword evidence="2 5" id="KW-0812">Transmembrane</keyword>
<dbReference type="AlphaFoldDB" id="B0T533"/>
<dbReference type="PANTHER" id="PTHR36917">
    <property type="entry name" value="INTRACELLULAR SEPTATION PROTEIN A-RELATED"/>
    <property type="match status" value="1"/>
</dbReference>
<dbReference type="OrthoDB" id="9788219at2"/>
<feature type="transmembrane region" description="Helical" evidence="5">
    <location>
        <begin position="107"/>
        <end position="127"/>
    </location>
</feature>
<dbReference type="HOGENOM" id="CLU_089554_1_0_5"/>
<gene>
    <name evidence="5" type="primary">yciB</name>
    <name evidence="6" type="ordered locus">Caul_4859</name>
</gene>
<accession>B0T533</accession>
<comment type="similarity">
    <text evidence="5">Belongs to the YciB family.</text>
</comment>
<reference evidence="6" key="1">
    <citation type="submission" date="2008-01" db="EMBL/GenBank/DDBJ databases">
        <title>Complete sequence of chromosome of Caulobacter sp. K31.</title>
        <authorList>
            <consortium name="US DOE Joint Genome Institute"/>
            <person name="Copeland A."/>
            <person name="Lucas S."/>
            <person name="Lapidus A."/>
            <person name="Barry K."/>
            <person name="Glavina del Rio T."/>
            <person name="Dalin E."/>
            <person name="Tice H."/>
            <person name="Pitluck S."/>
            <person name="Bruce D."/>
            <person name="Goodwin L."/>
            <person name="Thompson L.S."/>
            <person name="Brettin T."/>
            <person name="Detter J.C."/>
            <person name="Han C."/>
            <person name="Schmutz J."/>
            <person name="Larimer F."/>
            <person name="Land M."/>
            <person name="Hauser L."/>
            <person name="Kyrpides N."/>
            <person name="Kim E."/>
            <person name="Stephens C."/>
            <person name="Richardson P."/>
        </authorList>
    </citation>
    <scope>NUCLEOTIDE SEQUENCE [LARGE SCALE GENOMIC DNA]</scope>
    <source>
        <strain evidence="6">K31</strain>
    </source>
</reference>
<evidence type="ECO:0000256" key="3">
    <source>
        <dbReference type="ARBA" id="ARBA00022989"/>
    </source>
</evidence>
<keyword evidence="3 5" id="KW-1133">Transmembrane helix</keyword>
<keyword evidence="5" id="KW-0997">Cell inner membrane</keyword>
<keyword evidence="1 5" id="KW-1003">Cell membrane</keyword>
<feature type="transmembrane region" description="Helical" evidence="5">
    <location>
        <begin position="147"/>
        <end position="166"/>
    </location>
</feature>
<sequence length="221" mass="23529">MTETPPEAAPTEATPSAATKKKHAAWVRTAVDYGAPLAFAVAFFVTKNFQTATWVLVAASALALVLGYAVERRVALLPLFSGVMALIFGTLGLVFHSDVFVKIKVTVVNGALAIFMIGGVLMGRAPLKALMGEAVHLPDAAWRTLTLRYGAYFVVAAVANQIVIAITNGMPSVQGNDLWVKFRIALLPLAVVFSLTQVPFMMKHMAKGDEATTPEPPDAGF</sequence>
<evidence type="ECO:0000256" key="2">
    <source>
        <dbReference type="ARBA" id="ARBA00022692"/>
    </source>
</evidence>
<feature type="transmembrane region" description="Helical" evidence="5">
    <location>
        <begin position="25"/>
        <end position="45"/>
    </location>
</feature>
<feature type="transmembrane region" description="Helical" evidence="5">
    <location>
        <begin position="178"/>
        <end position="198"/>
    </location>
</feature>
<feature type="transmembrane region" description="Helical" evidence="5">
    <location>
        <begin position="51"/>
        <end position="69"/>
    </location>
</feature>